<keyword evidence="2" id="KW-1185">Reference proteome</keyword>
<protein>
    <submittedName>
        <fullName evidence="1">Uncharacterized protein</fullName>
    </submittedName>
</protein>
<accession>A0A1H3LXU9</accession>
<evidence type="ECO:0000313" key="1">
    <source>
        <dbReference type="EMBL" id="SDY69262.1"/>
    </source>
</evidence>
<proteinExistence type="predicted"/>
<evidence type="ECO:0000313" key="2">
    <source>
        <dbReference type="Proteomes" id="UP000198640"/>
    </source>
</evidence>
<name>A0A1H3LXU9_9PROT</name>
<dbReference type="EMBL" id="FNOY01000054">
    <property type="protein sequence ID" value="SDY69262.1"/>
    <property type="molecule type" value="Genomic_DNA"/>
</dbReference>
<dbReference type="Proteomes" id="UP000198640">
    <property type="component" value="Unassembled WGS sequence"/>
</dbReference>
<reference evidence="1 2" key="1">
    <citation type="submission" date="2016-10" db="EMBL/GenBank/DDBJ databases">
        <authorList>
            <person name="de Groot N.N."/>
        </authorList>
    </citation>
    <scope>NUCLEOTIDE SEQUENCE [LARGE SCALE GENOMIC DNA]</scope>
    <source>
        <strain evidence="1 2">Nm1</strain>
    </source>
</reference>
<sequence length="99" mass="11703">MKASRLLLRFRSCRVVWLTKKPSKQPWQMLSKLLRRGSRPQGELVRLIQSRAAGYRMHNKSKKLAKADLMDFRIFGSRLLTYPLVDPVVRISRRCCSEW</sequence>
<dbReference type="STRING" id="44576.SAMN05421881_105419"/>
<dbReference type="AlphaFoldDB" id="A0A1H3LXU9"/>
<gene>
    <name evidence="1" type="ORF">SAMN05421881_105419</name>
</gene>
<organism evidence="1 2">
    <name type="scientific">Nitrosomonas halophila</name>
    <dbReference type="NCBI Taxonomy" id="44576"/>
    <lineage>
        <taxon>Bacteria</taxon>
        <taxon>Pseudomonadati</taxon>
        <taxon>Pseudomonadota</taxon>
        <taxon>Betaproteobacteria</taxon>
        <taxon>Nitrosomonadales</taxon>
        <taxon>Nitrosomonadaceae</taxon>
        <taxon>Nitrosomonas</taxon>
    </lineage>
</organism>